<proteinExistence type="predicted"/>
<dbReference type="InterPro" id="IPR001138">
    <property type="entry name" value="Zn2Cys6_DnaBD"/>
</dbReference>
<evidence type="ECO:0000313" key="7">
    <source>
        <dbReference type="EMBL" id="RFU72129.1"/>
    </source>
</evidence>
<feature type="domain" description="Zn(2)-C6 fungal-type" evidence="6">
    <location>
        <begin position="8"/>
        <end position="38"/>
    </location>
</feature>
<organism evidence="7 8">
    <name type="scientific">Trichoderma arundinaceum</name>
    <dbReference type="NCBI Taxonomy" id="490622"/>
    <lineage>
        <taxon>Eukaryota</taxon>
        <taxon>Fungi</taxon>
        <taxon>Dikarya</taxon>
        <taxon>Ascomycota</taxon>
        <taxon>Pezizomycotina</taxon>
        <taxon>Sordariomycetes</taxon>
        <taxon>Hypocreomycetidae</taxon>
        <taxon>Hypocreales</taxon>
        <taxon>Hypocreaceae</taxon>
        <taxon>Trichoderma</taxon>
    </lineage>
</organism>
<dbReference type="EMBL" id="PXOA01000966">
    <property type="protein sequence ID" value="RFU72129.1"/>
    <property type="molecule type" value="Genomic_DNA"/>
</dbReference>
<evidence type="ECO:0000256" key="3">
    <source>
        <dbReference type="ARBA" id="ARBA00023015"/>
    </source>
</evidence>
<keyword evidence="5" id="KW-0539">Nucleus</keyword>
<keyword evidence="1" id="KW-0479">Metal-binding</keyword>
<dbReference type="InterPro" id="IPR036864">
    <property type="entry name" value="Zn2-C6_fun-type_DNA-bd_sf"/>
</dbReference>
<evidence type="ECO:0000256" key="5">
    <source>
        <dbReference type="ARBA" id="ARBA00023242"/>
    </source>
</evidence>
<protein>
    <recommendedName>
        <fullName evidence="6">Zn(2)-C6 fungal-type domain-containing protein</fullName>
    </recommendedName>
</protein>
<gene>
    <name evidence="7" type="ORF">TARUN_10127</name>
</gene>
<keyword evidence="8" id="KW-1185">Reference proteome</keyword>
<dbReference type="Pfam" id="PF00172">
    <property type="entry name" value="Zn_clus"/>
    <property type="match status" value="1"/>
</dbReference>
<dbReference type="CDD" id="cd00067">
    <property type="entry name" value="GAL4"/>
    <property type="match status" value="1"/>
</dbReference>
<dbReference type="Gene3D" id="4.10.240.10">
    <property type="entry name" value="Zn(2)-C6 fungal-type DNA-binding domain"/>
    <property type="match status" value="1"/>
</dbReference>
<dbReference type="Proteomes" id="UP000266272">
    <property type="component" value="Unassembled WGS sequence"/>
</dbReference>
<keyword evidence="4" id="KW-0804">Transcription</keyword>
<name>A0A395N7X7_TRIAR</name>
<dbReference type="SUPFAM" id="SSF57701">
    <property type="entry name" value="Zn2/Cys6 DNA-binding domain"/>
    <property type="match status" value="1"/>
</dbReference>
<dbReference type="GO" id="GO:0008270">
    <property type="term" value="F:zinc ion binding"/>
    <property type="evidence" value="ECO:0007669"/>
    <property type="project" value="InterPro"/>
</dbReference>
<dbReference type="PANTHER" id="PTHR47660:SF3">
    <property type="entry name" value="FINGER DOMAIN PROTEIN, PUTATIVE (AFU_ORTHOLOGUE AFUA_4G03310)-RELATED"/>
    <property type="match status" value="1"/>
</dbReference>
<dbReference type="PANTHER" id="PTHR47660">
    <property type="entry name" value="TRANSCRIPTION FACTOR WITH C2H2 AND ZN(2)-CYS(6) DNA BINDING DOMAIN (EUROFUNG)-RELATED-RELATED"/>
    <property type="match status" value="1"/>
</dbReference>
<dbReference type="OrthoDB" id="4216928at2759"/>
<dbReference type="GO" id="GO:0000981">
    <property type="term" value="F:DNA-binding transcription factor activity, RNA polymerase II-specific"/>
    <property type="evidence" value="ECO:0007669"/>
    <property type="project" value="InterPro"/>
</dbReference>
<evidence type="ECO:0000256" key="4">
    <source>
        <dbReference type="ARBA" id="ARBA00023163"/>
    </source>
</evidence>
<comment type="caution">
    <text evidence="7">The sequence shown here is derived from an EMBL/GenBank/DDBJ whole genome shotgun (WGS) entry which is preliminary data.</text>
</comment>
<reference evidence="7 8" key="1">
    <citation type="journal article" date="2018" name="PLoS Pathog.">
        <title>Evolution of structural diversity of trichothecenes, a family of toxins produced by plant pathogenic and entomopathogenic fungi.</title>
        <authorList>
            <person name="Proctor R.H."/>
            <person name="McCormick S.P."/>
            <person name="Kim H.S."/>
            <person name="Cardoza R.E."/>
            <person name="Stanley A.M."/>
            <person name="Lindo L."/>
            <person name="Kelly A."/>
            <person name="Brown D.W."/>
            <person name="Lee T."/>
            <person name="Vaughan M.M."/>
            <person name="Alexander N.J."/>
            <person name="Busman M."/>
            <person name="Gutierrez S."/>
        </authorList>
    </citation>
    <scope>NUCLEOTIDE SEQUENCE [LARGE SCALE GENOMIC DNA]</scope>
    <source>
        <strain evidence="7 8">IBT 40837</strain>
    </source>
</reference>
<sequence>MLSTRKKSCAACVAGKRRCDLDLPVCGRCSKSRKTCVYPWMAVENTEQSLGLRSPAASVHADIAQDLSAVWSASKRSSGGSSSSSSSGGDGSVNAVSAYLSPGPSFTVPPPLVPGLLSQLDEYISQNQDHSVPSLGLSSGLIQSPSAGRLAAADGYSTPEFVYFDISGAPPTAGSVFQARTEYAASRLAMQPQMLAMLGHNCFIHHSQVSSSEVLQEALAASALHCMRNTANAALVRGEIAKRVVRLIGSIRHAITSAYDAAEGVALDLLPALQALVIYQCIRFFSRDDVGERMRAERDEAIVQSLLAALYPRLRSFSKTADNWATWTYYESMRRTVLTAEILSGVYLFLKQGWDQAESRTLQLKFTAQVALWEAKNAVEWDAMWARGPKLEATIQTWAEDMQEARPEDLDDLGMLLWAMHQGLDEMANWLGGQKPVLVRWGLKPAMESWQTWEPQEVIS</sequence>
<keyword evidence="3" id="KW-0805">Transcription regulation</keyword>
<evidence type="ECO:0000256" key="1">
    <source>
        <dbReference type="ARBA" id="ARBA00022723"/>
    </source>
</evidence>
<evidence type="ECO:0000259" key="6">
    <source>
        <dbReference type="PROSITE" id="PS50048"/>
    </source>
</evidence>
<dbReference type="SMART" id="SM00066">
    <property type="entry name" value="GAL4"/>
    <property type="match status" value="1"/>
</dbReference>
<dbReference type="STRING" id="490622.A0A395N7X7"/>
<accession>A0A395N7X7</accession>
<keyword evidence="2" id="KW-0862">Zinc</keyword>
<evidence type="ECO:0000256" key="2">
    <source>
        <dbReference type="ARBA" id="ARBA00022833"/>
    </source>
</evidence>
<dbReference type="AlphaFoldDB" id="A0A395N7X7"/>
<dbReference type="PROSITE" id="PS50048">
    <property type="entry name" value="ZN2_CY6_FUNGAL_2"/>
    <property type="match status" value="1"/>
</dbReference>
<evidence type="ECO:0000313" key="8">
    <source>
        <dbReference type="Proteomes" id="UP000266272"/>
    </source>
</evidence>